<organism evidence="7">
    <name type="scientific">Ixodes ricinus</name>
    <name type="common">Common tick</name>
    <name type="synonym">Acarus ricinus</name>
    <dbReference type="NCBI Taxonomy" id="34613"/>
    <lineage>
        <taxon>Eukaryota</taxon>
        <taxon>Metazoa</taxon>
        <taxon>Ecdysozoa</taxon>
        <taxon>Arthropoda</taxon>
        <taxon>Chelicerata</taxon>
        <taxon>Arachnida</taxon>
        <taxon>Acari</taxon>
        <taxon>Parasitiformes</taxon>
        <taxon>Ixodida</taxon>
        <taxon>Ixodoidea</taxon>
        <taxon>Ixodidae</taxon>
        <taxon>Ixodinae</taxon>
        <taxon>Ixodes</taxon>
    </lineage>
</organism>
<evidence type="ECO:0000256" key="6">
    <source>
        <dbReference type="SAM" id="SignalP"/>
    </source>
</evidence>
<accession>A0A0K8R2P4</accession>
<dbReference type="AlphaFoldDB" id="A0A0K8R2P4"/>
<evidence type="ECO:0000256" key="3">
    <source>
        <dbReference type="ARBA" id="ARBA00022729"/>
    </source>
</evidence>
<dbReference type="EMBL" id="GADI01008503">
    <property type="protein sequence ID" value="JAA65305.1"/>
    <property type="molecule type" value="mRNA"/>
</dbReference>
<feature type="signal peptide" evidence="6">
    <location>
        <begin position="1"/>
        <end position="23"/>
    </location>
</feature>
<reference evidence="7" key="1">
    <citation type="submission" date="2012-12" db="EMBL/GenBank/DDBJ databases">
        <title>Identification and characterization of a phenylalanine ammonia-lyase gene family in Isatis indigotica Fort.</title>
        <authorList>
            <person name="Liu Q."/>
            <person name="Chen J."/>
            <person name="Zhou X."/>
            <person name="Di P."/>
            <person name="Xiao Y."/>
            <person name="Xuan H."/>
            <person name="Zhang L."/>
            <person name="Chen W."/>
        </authorList>
    </citation>
    <scope>NUCLEOTIDE SEQUENCE</scope>
    <source>
        <tissue evidence="7">Salivary gland</tissue>
    </source>
</reference>
<dbReference type="Pfam" id="PF12115">
    <property type="entry name" value="Salp15"/>
    <property type="match status" value="1"/>
</dbReference>
<evidence type="ECO:0000256" key="1">
    <source>
        <dbReference type="ARBA" id="ARBA00004613"/>
    </source>
</evidence>
<evidence type="ECO:0000256" key="4">
    <source>
        <dbReference type="ARBA" id="ARBA00023180"/>
    </source>
</evidence>
<protein>
    <submittedName>
        <fullName evidence="7">Putative ixodes 8-cys protein</fullName>
    </submittedName>
</protein>
<evidence type="ECO:0000313" key="7">
    <source>
        <dbReference type="EMBL" id="JAA65305.1"/>
    </source>
</evidence>
<keyword evidence="2" id="KW-0964">Secreted</keyword>
<proteinExistence type="evidence at transcript level"/>
<dbReference type="InterPro" id="IPR021971">
    <property type="entry name" value="Salp15"/>
</dbReference>
<evidence type="ECO:0000256" key="5">
    <source>
        <dbReference type="ARBA" id="ARBA00034321"/>
    </source>
</evidence>
<sequence length="107" mass="11705">MARLICDFLVILLAYHFADVVNGAADANSLPPFVTQKDRVFEKLKGVCYSQYSTKVIAHVNLPGCRVTCARGVFNGFFGSGSTVSLRDDEPCDYNGICQRGQCVYTA</sequence>
<name>A0A0K8R2P4_IXORI</name>
<dbReference type="GO" id="GO:0005576">
    <property type="term" value="C:extracellular region"/>
    <property type="evidence" value="ECO:0007669"/>
    <property type="project" value="UniProtKB-SubCell"/>
</dbReference>
<feature type="chain" id="PRO_5005515497" evidence="6">
    <location>
        <begin position="24"/>
        <end position="107"/>
    </location>
</feature>
<comment type="subcellular location">
    <subcellularLocation>
        <location evidence="1">Secreted</location>
    </subcellularLocation>
</comment>
<comment type="similarity">
    <text evidence="5">Belongs to the salp15 family.</text>
</comment>
<evidence type="ECO:0000256" key="2">
    <source>
        <dbReference type="ARBA" id="ARBA00022525"/>
    </source>
</evidence>
<keyword evidence="4" id="KW-0325">Glycoprotein</keyword>
<keyword evidence="3 6" id="KW-0732">Signal</keyword>